<dbReference type="InterPro" id="IPR006665">
    <property type="entry name" value="OmpA-like"/>
</dbReference>
<evidence type="ECO:0000256" key="1">
    <source>
        <dbReference type="ARBA" id="ARBA00004442"/>
    </source>
</evidence>
<protein>
    <submittedName>
        <fullName evidence="8">OmpA family protein</fullName>
    </submittedName>
</protein>
<dbReference type="PROSITE" id="PS51257">
    <property type="entry name" value="PROKAR_LIPOPROTEIN"/>
    <property type="match status" value="1"/>
</dbReference>
<dbReference type="InterPro" id="IPR006690">
    <property type="entry name" value="OMPA-like_CS"/>
</dbReference>
<dbReference type="Gene3D" id="3.30.1330.60">
    <property type="entry name" value="OmpA-like domain"/>
    <property type="match status" value="1"/>
</dbReference>
<keyword evidence="6" id="KW-0732">Signal</keyword>
<feature type="compositionally biased region" description="Basic and acidic residues" evidence="5">
    <location>
        <begin position="204"/>
        <end position="218"/>
    </location>
</feature>
<dbReference type="CDD" id="cd07185">
    <property type="entry name" value="OmpA_C-like"/>
    <property type="match status" value="1"/>
</dbReference>
<dbReference type="Proteomes" id="UP001595386">
    <property type="component" value="Unassembled WGS sequence"/>
</dbReference>
<feature type="region of interest" description="Disordered" evidence="5">
    <location>
        <begin position="195"/>
        <end position="218"/>
    </location>
</feature>
<evidence type="ECO:0000256" key="2">
    <source>
        <dbReference type="ARBA" id="ARBA00023136"/>
    </source>
</evidence>
<evidence type="ECO:0000256" key="3">
    <source>
        <dbReference type="ARBA" id="ARBA00023237"/>
    </source>
</evidence>
<comment type="subcellular location">
    <subcellularLocation>
        <location evidence="1">Cell outer membrane</location>
    </subcellularLocation>
</comment>
<dbReference type="PROSITE" id="PS51123">
    <property type="entry name" value="OMPA_2"/>
    <property type="match status" value="1"/>
</dbReference>
<evidence type="ECO:0000313" key="9">
    <source>
        <dbReference type="Proteomes" id="UP001595386"/>
    </source>
</evidence>
<dbReference type="PROSITE" id="PS01068">
    <property type="entry name" value="OMPA_1"/>
    <property type="match status" value="1"/>
</dbReference>
<comment type="caution">
    <text evidence="8">The sequence shown here is derived from an EMBL/GenBank/DDBJ whole genome shotgun (WGS) entry which is preliminary data.</text>
</comment>
<dbReference type="InterPro" id="IPR006664">
    <property type="entry name" value="OMP_bac"/>
</dbReference>
<evidence type="ECO:0000256" key="5">
    <source>
        <dbReference type="SAM" id="MobiDB-lite"/>
    </source>
</evidence>
<dbReference type="SUPFAM" id="SSF103088">
    <property type="entry name" value="OmpA-like"/>
    <property type="match status" value="1"/>
</dbReference>
<dbReference type="InterPro" id="IPR036737">
    <property type="entry name" value="OmpA-like_sf"/>
</dbReference>
<proteinExistence type="predicted"/>
<keyword evidence="3" id="KW-0998">Cell outer membrane</keyword>
<evidence type="ECO:0000259" key="7">
    <source>
        <dbReference type="PROSITE" id="PS51123"/>
    </source>
</evidence>
<dbReference type="EMBL" id="JBHRSQ010000020">
    <property type="protein sequence ID" value="MFC2993343.1"/>
    <property type="molecule type" value="Genomic_DNA"/>
</dbReference>
<keyword evidence="2 4" id="KW-0472">Membrane</keyword>
<evidence type="ECO:0000256" key="6">
    <source>
        <dbReference type="SAM" id="SignalP"/>
    </source>
</evidence>
<dbReference type="PRINTS" id="PR01021">
    <property type="entry name" value="OMPADOMAIN"/>
</dbReference>
<gene>
    <name evidence="8" type="ORF">ACFODV_15060</name>
</gene>
<feature type="chain" id="PRO_5046437717" evidence="6">
    <location>
        <begin position="22"/>
        <end position="218"/>
    </location>
</feature>
<dbReference type="RefSeq" id="WP_379760868.1">
    <property type="nucleotide sequence ID" value="NZ_JBHRSQ010000020.1"/>
</dbReference>
<dbReference type="Pfam" id="PF00691">
    <property type="entry name" value="OmpA"/>
    <property type="match status" value="1"/>
</dbReference>
<dbReference type="InterPro" id="IPR050330">
    <property type="entry name" value="Bact_OuterMem_StrucFunc"/>
</dbReference>
<reference evidence="9" key="1">
    <citation type="journal article" date="2019" name="Int. J. Syst. Evol. Microbiol.">
        <title>The Global Catalogue of Microorganisms (GCM) 10K type strain sequencing project: providing services to taxonomists for standard genome sequencing and annotation.</title>
        <authorList>
            <consortium name="The Broad Institute Genomics Platform"/>
            <consortium name="The Broad Institute Genome Sequencing Center for Infectious Disease"/>
            <person name="Wu L."/>
            <person name="Ma J."/>
        </authorList>
    </citation>
    <scope>NUCLEOTIDE SEQUENCE [LARGE SCALE GENOMIC DNA]</scope>
    <source>
        <strain evidence="9">KCTC 52660</strain>
    </source>
</reference>
<sequence length="218" mass="22976">MKKSTTGLLLGSALVVGLAGCATPNTSPSSDRPWYQQPVTCGIAGSLIGGGIGFATSGSSDEEEGAATGAVAGAAIGALLCADRSPAPVAEPEPRPAPAPEPVPEFEPVTLSSEVNFAFDSSELRPQAEMTLDEVARRLREHTDVRIRIEGHTDSRGSDQYNQNLSERRANSVRSYLASQGVAGNRMIAVGYGEQRPVASNQTDEGRALNRRVEIDRQ</sequence>
<organism evidence="8 9">
    <name type="scientific">Halomonas tibetensis</name>
    <dbReference type="NCBI Taxonomy" id="2259590"/>
    <lineage>
        <taxon>Bacteria</taxon>
        <taxon>Pseudomonadati</taxon>
        <taxon>Pseudomonadota</taxon>
        <taxon>Gammaproteobacteria</taxon>
        <taxon>Oceanospirillales</taxon>
        <taxon>Halomonadaceae</taxon>
        <taxon>Halomonas</taxon>
    </lineage>
</organism>
<feature type="domain" description="OmpA-like" evidence="7">
    <location>
        <begin position="104"/>
        <end position="218"/>
    </location>
</feature>
<dbReference type="PANTHER" id="PTHR30329">
    <property type="entry name" value="STATOR ELEMENT OF FLAGELLAR MOTOR COMPLEX"/>
    <property type="match status" value="1"/>
</dbReference>
<evidence type="ECO:0000313" key="8">
    <source>
        <dbReference type="EMBL" id="MFC2993343.1"/>
    </source>
</evidence>
<accession>A0ABV7B966</accession>
<evidence type="ECO:0000256" key="4">
    <source>
        <dbReference type="PROSITE-ProRule" id="PRU00473"/>
    </source>
</evidence>
<dbReference type="PANTHER" id="PTHR30329:SF21">
    <property type="entry name" value="LIPOPROTEIN YIAD-RELATED"/>
    <property type="match status" value="1"/>
</dbReference>
<keyword evidence="9" id="KW-1185">Reference proteome</keyword>
<name>A0ABV7B966_9GAMM</name>
<feature type="signal peptide" evidence="6">
    <location>
        <begin position="1"/>
        <end position="21"/>
    </location>
</feature>